<evidence type="ECO:0000259" key="9">
    <source>
        <dbReference type="PROSITE" id="PS51722"/>
    </source>
</evidence>
<dbReference type="SUPFAM" id="SSF52540">
    <property type="entry name" value="P-loop containing nucleoside triphosphate hydrolases"/>
    <property type="match status" value="1"/>
</dbReference>
<dbReference type="InterPro" id="IPR044145">
    <property type="entry name" value="IF2_II"/>
</dbReference>
<dbReference type="EMBL" id="CAEZUP010000062">
    <property type="protein sequence ID" value="CAB4615716.1"/>
    <property type="molecule type" value="Genomic_DNA"/>
</dbReference>
<protein>
    <submittedName>
        <fullName evidence="10">Unannotated protein</fullName>
    </submittedName>
</protein>
<dbReference type="AlphaFoldDB" id="A0A6J6HRR4"/>
<feature type="compositionally biased region" description="Pro residues" evidence="8">
    <location>
        <begin position="152"/>
        <end position="171"/>
    </location>
</feature>
<dbReference type="InterPro" id="IPR005225">
    <property type="entry name" value="Small_GTP-bd"/>
</dbReference>
<dbReference type="NCBIfam" id="TIGR00231">
    <property type="entry name" value="small_GTP"/>
    <property type="match status" value="1"/>
</dbReference>
<dbReference type="GO" id="GO:0005525">
    <property type="term" value="F:GTP binding"/>
    <property type="evidence" value="ECO:0007669"/>
    <property type="project" value="UniProtKB-KW"/>
</dbReference>
<feature type="compositionally biased region" description="Gly residues" evidence="8">
    <location>
        <begin position="292"/>
        <end position="327"/>
    </location>
</feature>
<feature type="compositionally biased region" description="Low complexity" evidence="8">
    <location>
        <begin position="94"/>
        <end position="151"/>
    </location>
</feature>
<evidence type="ECO:0000256" key="1">
    <source>
        <dbReference type="ARBA" id="ARBA00004496"/>
    </source>
</evidence>
<name>A0A6J6HRR4_9ZZZZ</name>
<dbReference type="NCBIfam" id="TIGR00487">
    <property type="entry name" value="IF-2"/>
    <property type="match status" value="1"/>
</dbReference>
<organism evidence="10">
    <name type="scientific">freshwater metagenome</name>
    <dbReference type="NCBI Taxonomy" id="449393"/>
    <lineage>
        <taxon>unclassified sequences</taxon>
        <taxon>metagenomes</taxon>
        <taxon>ecological metagenomes</taxon>
    </lineage>
</organism>
<dbReference type="InterPro" id="IPR004161">
    <property type="entry name" value="EFTu-like_2"/>
</dbReference>
<feature type="compositionally biased region" description="Basic and acidic residues" evidence="8">
    <location>
        <begin position="39"/>
        <end position="65"/>
    </location>
</feature>
<sequence length="957" mass="100068">MRVYELARELGLTNKETLDLCVALGIGVKSHSSSVVEAQADRVRRKAEREGLVRDVQPEEPEKAPAKKAAAKKAPAKKAAAKKSADADAEAEAPAEVVPESAAVAPVAEAVTETVVEPTPAPAAEAPVEEAPAVVAPTAPKRVISSSGSAGPRPPAPRVEPPAPAPAPAPEAPAAATPAPAAPAEPAEPAPSAPAPAAPEAAAPTAPAARAPMPTKPPTSTTGKPIPPPPGARPPVSSSGKPIPPPPGVRREEPSGRPGGPGARPGGGPRPAGGGYGGAGAARPGGFSTPRPGGGPGGAPGGGAPGGGPGGRPGGGRPGGPGGGPGGQRRPQRRKGRRRRNRDELQPIDAPSYTPREAPVPVGTIVVERASTSQDLGPKLNRTAADVVRFLMQQGEMVTATQSLSDDMIELFAAEVGAEIRLVNPGEEQEVELQKLLLVDDDVDDDIYESWPHRPPVITVMGHVDHGKTKLLDQIRHANVVAGEAGGITQHIGAYQTELDGRFLTFLDTPGHEAFTAMRARGAEATDIVILVVAADDGVMPQTLEALNHAKAADVPIVVAINKIDRDNADPNRVMQQLSEYGLVPESWGGDTVMVEVSALQNLGVDDLLENVLVIAELEDLRATPDGRARGVVLESNLDIGRGPVATILVQHGTLRVGDPLVAGAAWGRVRAIIDDKGNQLKEAGPSMPVQVLGLSEVAIAGDRFVVAPDEKTASKVAATREHWLRVASIGREAHAMSGGAKLEDIFEQIQAGETATLNLIVKADVTGSLEALTESLKKLERPEVKLAFVHRAVGGITQNDVQLAATSNATIIGFNVRPDRQARELADAERVEIRAYEIIYQVLEDVENAMRGLLKPVFEEIVTGEAEVREIFRVPRIGAIAGCYVTNGQITRGSKVRFLREGTIIWKGSIASLRRFKDDVREVATGFECGIGLTDFQDLKPGDIIETFEDREIPRT</sequence>
<dbReference type="GO" id="GO:0003743">
    <property type="term" value="F:translation initiation factor activity"/>
    <property type="evidence" value="ECO:0007669"/>
    <property type="project" value="UniProtKB-KW"/>
</dbReference>
<dbReference type="InterPro" id="IPR006847">
    <property type="entry name" value="IF2_N"/>
</dbReference>
<dbReference type="PRINTS" id="PR01217">
    <property type="entry name" value="PRICHEXTENSN"/>
</dbReference>
<feature type="compositionally biased region" description="Basic residues" evidence="8">
    <location>
        <begin position="69"/>
        <end position="81"/>
    </location>
</feature>
<dbReference type="Gene3D" id="1.10.10.2480">
    <property type="match status" value="1"/>
</dbReference>
<dbReference type="Gene3D" id="3.40.50.300">
    <property type="entry name" value="P-loop containing nucleotide triphosphate hydrolases"/>
    <property type="match status" value="1"/>
</dbReference>
<dbReference type="PROSITE" id="PS51722">
    <property type="entry name" value="G_TR_2"/>
    <property type="match status" value="1"/>
</dbReference>
<dbReference type="FunFam" id="2.40.30.10:FF:000008">
    <property type="entry name" value="Translation initiation factor IF-2"/>
    <property type="match status" value="1"/>
</dbReference>
<evidence type="ECO:0000256" key="4">
    <source>
        <dbReference type="ARBA" id="ARBA00022540"/>
    </source>
</evidence>
<evidence type="ECO:0000256" key="5">
    <source>
        <dbReference type="ARBA" id="ARBA00022741"/>
    </source>
</evidence>
<dbReference type="SUPFAM" id="SSF50447">
    <property type="entry name" value="Translation proteins"/>
    <property type="match status" value="2"/>
</dbReference>
<dbReference type="GO" id="GO:0005829">
    <property type="term" value="C:cytosol"/>
    <property type="evidence" value="ECO:0007669"/>
    <property type="project" value="TreeGrafter"/>
</dbReference>
<proteinExistence type="inferred from homology"/>
<evidence type="ECO:0000256" key="2">
    <source>
        <dbReference type="ARBA" id="ARBA00007733"/>
    </source>
</evidence>
<dbReference type="InterPro" id="IPR009000">
    <property type="entry name" value="Transl_B-barrel_sf"/>
</dbReference>
<comment type="similarity">
    <text evidence="2">Belongs to the TRAFAC class translation factor GTPase superfamily. Classic translation factor GTPase family. IF-2 subfamily.</text>
</comment>
<reference evidence="10" key="1">
    <citation type="submission" date="2020-05" db="EMBL/GenBank/DDBJ databases">
        <authorList>
            <person name="Chiriac C."/>
            <person name="Salcher M."/>
            <person name="Ghai R."/>
            <person name="Kavagutti S V."/>
        </authorList>
    </citation>
    <scope>NUCLEOTIDE SEQUENCE</scope>
</reference>
<feature type="compositionally biased region" description="Pro residues" evidence="8">
    <location>
        <begin position="180"/>
        <end position="197"/>
    </location>
</feature>
<dbReference type="InterPro" id="IPR036925">
    <property type="entry name" value="TIF_IF2_dom3_sf"/>
</dbReference>
<dbReference type="FunFam" id="3.40.50.300:FF:000019">
    <property type="entry name" value="Translation initiation factor IF-2"/>
    <property type="match status" value="1"/>
</dbReference>
<dbReference type="Pfam" id="PF00009">
    <property type="entry name" value="GTP_EFTU"/>
    <property type="match status" value="1"/>
</dbReference>
<feature type="compositionally biased region" description="Low complexity" evidence="8">
    <location>
        <begin position="198"/>
        <end position="224"/>
    </location>
</feature>
<dbReference type="SUPFAM" id="SSF52156">
    <property type="entry name" value="Initiation factor IF2/eIF5b, domain 3"/>
    <property type="match status" value="1"/>
</dbReference>
<dbReference type="PANTHER" id="PTHR43381:SF5">
    <property type="entry name" value="TR-TYPE G DOMAIN-CONTAINING PROTEIN"/>
    <property type="match status" value="1"/>
</dbReference>
<feature type="compositionally biased region" description="Gly residues" evidence="8">
    <location>
        <begin position="257"/>
        <end position="280"/>
    </location>
</feature>
<dbReference type="HAMAP" id="MF_00100_B">
    <property type="entry name" value="IF_2_B"/>
    <property type="match status" value="1"/>
</dbReference>
<evidence type="ECO:0000256" key="6">
    <source>
        <dbReference type="ARBA" id="ARBA00022917"/>
    </source>
</evidence>
<evidence type="ECO:0000256" key="3">
    <source>
        <dbReference type="ARBA" id="ARBA00022490"/>
    </source>
</evidence>
<dbReference type="InterPro" id="IPR000178">
    <property type="entry name" value="TF_IF2_bacterial-like"/>
</dbReference>
<dbReference type="InterPro" id="IPR023115">
    <property type="entry name" value="TIF_IF2_dom3"/>
</dbReference>
<keyword evidence="3" id="KW-0963">Cytoplasm</keyword>
<dbReference type="Pfam" id="PF11987">
    <property type="entry name" value="IF-2"/>
    <property type="match status" value="1"/>
</dbReference>
<dbReference type="Pfam" id="PF03144">
    <property type="entry name" value="GTP_EFTU_D2"/>
    <property type="match status" value="1"/>
</dbReference>
<dbReference type="PROSITE" id="PS01176">
    <property type="entry name" value="IF2"/>
    <property type="match status" value="1"/>
</dbReference>
<dbReference type="CDD" id="cd03702">
    <property type="entry name" value="IF2_mtIF2_II"/>
    <property type="match status" value="1"/>
</dbReference>
<dbReference type="GO" id="GO:0003924">
    <property type="term" value="F:GTPase activity"/>
    <property type="evidence" value="ECO:0007669"/>
    <property type="project" value="InterPro"/>
</dbReference>
<feature type="compositionally biased region" description="Basic residues" evidence="8">
    <location>
        <begin position="330"/>
        <end position="340"/>
    </location>
</feature>
<evidence type="ECO:0000256" key="7">
    <source>
        <dbReference type="ARBA" id="ARBA00023134"/>
    </source>
</evidence>
<keyword evidence="7" id="KW-0342">GTP-binding</keyword>
<dbReference type="InterPro" id="IPR053905">
    <property type="entry name" value="EF-G-like_DII"/>
</dbReference>
<keyword evidence="4" id="KW-0396">Initiation factor</keyword>
<feature type="domain" description="Tr-type G" evidence="9">
    <location>
        <begin position="453"/>
        <end position="622"/>
    </location>
</feature>
<comment type="subcellular location">
    <subcellularLocation>
        <location evidence="1">Cytoplasm</location>
    </subcellularLocation>
</comment>
<dbReference type="Pfam" id="PF22042">
    <property type="entry name" value="EF-G_D2"/>
    <property type="match status" value="1"/>
</dbReference>
<dbReference type="Pfam" id="PF04760">
    <property type="entry name" value="IF2_N"/>
    <property type="match status" value="2"/>
</dbReference>
<accession>A0A6J6HRR4</accession>
<dbReference type="InterPro" id="IPR015760">
    <property type="entry name" value="TIF_IF2"/>
</dbReference>
<dbReference type="Gene3D" id="3.40.50.10050">
    <property type="entry name" value="Translation initiation factor IF- 2, domain 3"/>
    <property type="match status" value="1"/>
</dbReference>
<evidence type="ECO:0000313" key="10">
    <source>
        <dbReference type="EMBL" id="CAB4615716.1"/>
    </source>
</evidence>
<evidence type="ECO:0000256" key="8">
    <source>
        <dbReference type="SAM" id="MobiDB-lite"/>
    </source>
</evidence>
<dbReference type="FunFam" id="3.40.50.10050:FF:000001">
    <property type="entry name" value="Translation initiation factor IF-2"/>
    <property type="match status" value="1"/>
</dbReference>
<gene>
    <name evidence="10" type="ORF">UFOPK1835_01385</name>
</gene>
<dbReference type="FunFam" id="2.40.30.10:FF:000007">
    <property type="entry name" value="Translation initiation factor IF-2"/>
    <property type="match status" value="1"/>
</dbReference>
<feature type="region of interest" description="Disordered" evidence="8">
    <location>
        <begin position="34"/>
        <end position="361"/>
    </location>
</feature>
<dbReference type="PANTHER" id="PTHR43381">
    <property type="entry name" value="TRANSLATION INITIATION FACTOR IF-2-RELATED"/>
    <property type="match status" value="1"/>
</dbReference>
<dbReference type="InterPro" id="IPR027417">
    <property type="entry name" value="P-loop_NTPase"/>
</dbReference>
<dbReference type="Gene3D" id="2.40.30.10">
    <property type="entry name" value="Translation factors"/>
    <property type="match status" value="2"/>
</dbReference>
<dbReference type="CDD" id="cd01887">
    <property type="entry name" value="IF2_eIF5B"/>
    <property type="match status" value="1"/>
</dbReference>
<dbReference type="InterPro" id="IPR000795">
    <property type="entry name" value="T_Tr_GTP-bd_dom"/>
</dbReference>
<dbReference type="CDD" id="cd03692">
    <property type="entry name" value="mtIF2_IVc"/>
    <property type="match status" value="1"/>
</dbReference>
<keyword evidence="6" id="KW-0648">Protein biosynthesis</keyword>
<keyword evidence="5" id="KW-0547">Nucleotide-binding</keyword>